<evidence type="ECO:0000313" key="3">
    <source>
        <dbReference type="Proteomes" id="UP000091857"/>
    </source>
</evidence>
<evidence type="ECO:0000256" key="1">
    <source>
        <dbReference type="SAM" id="Phobius"/>
    </source>
</evidence>
<organism evidence="2 3">
    <name type="scientific">Manihot esculenta</name>
    <name type="common">Cassava</name>
    <name type="synonym">Jatropha manihot</name>
    <dbReference type="NCBI Taxonomy" id="3983"/>
    <lineage>
        <taxon>Eukaryota</taxon>
        <taxon>Viridiplantae</taxon>
        <taxon>Streptophyta</taxon>
        <taxon>Embryophyta</taxon>
        <taxon>Tracheophyta</taxon>
        <taxon>Spermatophyta</taxon>
        <taxon>Magnoliopsida</taxon>
        <taxon>eudicotyledons</taxon>
        <taxon>Gunneridae</taxon>
        <taxon>Pentapetalae</taxon>
        <taxon>rosids</taxon>
        <taxon>fabids</taxon>
        <taxon>Malpighiales</taxon>
        <taxon>Euphorbiaceae</taxon>
        <taxon>Crotonoideae</taxon>
        <taxon>Manihoteae</taxon>
        <taxon>Manihot</taxon>
    </lineage>
</organism>
<protein>
    <submittedName>
        <fullName evidence="2">Uncharacterized protein</fullName>
    </submittedName>
</protein>
<reference evidence="3" key="1">
    <citation type="journal article" date="2016" name="Nat. Biotechnol.">
        <title>Sequencing wild and cultivated cassava and related species reveals extensive interspecific hybridization and genetic diversity.</title>
        <authorList>
            <person name="Bredeson J.V."/>
            <person name="Lyons J.B."/>
            <person name="Prochnik S.E."/>
            <person name="Wu G.A."/>
            <person name="Ha C.M."/>
            <person name="Edsinger-Gonzales E."/>
            <person name="Grimwood J."/>
            <person name="Schmutz J."/>
            <person name="Rabbi I.Y."/>
            <person name="Egesi C."/>
            <person name="Nauluvula P."/>
            <person name="Lebot V."/>
            <person name="Ndunguru J."/>
            <person name="Mkamilo G."/>
            <person name="Bart R.S."/>
            <person name="Setter T.L."/>
            <person name="Gleadow R.M."/>
            <person name="Kulakow P."/>
            <person name="Ferguson M.E."/>
            <person name="Rounsley S."/>
            <person name="Rokhsar D.S."/>
        </authorList>
    </citation>
    <scope>NUCLEOTIDE SEQUENCE [LARGE SCALE GENOMIC DNA]</scope>
    <source>
        <strain evidence="3">cv. AM560-2</strain>
    </source>
</reference>
<dbReference type="EMBL" id="CM004388">
    <property type="protein sequence ID" value="OAY57121.1"/>
    <property type="molecule type" value="Genomic_DNA"/>
</dbReference>
<dbReference type="AlphaFoldDB" id="A0A2C9WBR2"/>
<gene>
    <name evidence="2" type="ORF">MANES_02G072200v8</name>
</gene>
<keyword evidence="1" id="KW-0812">Transmembrane</keyword>
<keyword evidence="1" id="KW-0472">Membrane</keyword>
<dbReference type="Proteomes" id="UP000091857">
    <property type="component" value="Chromosome 2"/>
</dbReference>
<keyword evidence="1" id="KW-1133">Transmembrane helix</keyword>
<feature type="transmembrane region" description="Helical" evidence="1">
    <location>
        <begin position="41"/>
        <end position="64"/>
    </location>
</feature>
<name>A0A2C9WBR2_MANES</name>
<keyword evidence="3" id="KW-1185">Reference proteome</keyword>
<sequence>MLQAERQAYLRNSTLHQIIDLADQGTGNAKVSGFTAWLPLFSIYLLLLLCTIAVISSLYFLYVINKFY</sequence>
<dbReference type="Gramene" id="Manes.02G072200.1.v8.1">
    <property type="protein sequence ID" value="Manes.02G072200.1.v8.1.CDS"/>
    <property type="gene ID" value="Manes.02G072200.v8.1"/>
</dbReference>
<evidence type="ECO:0000313" key="2">
    <source>
        <dbReference type="EMBL" id="OAY57121.1"/>
    </source>
</evidence>
<proteinExistence type="predicted"/>
<comment type="caution">
    <text evidence="2">The sequence shown here is derived from an EMBL/GenBank/DDBJ whole genome shotgun (WGS) entry which is preliminary data.</text>
</comment>
<accession>A0A2C9WBR2</accession>